<feature type="transmembrane region" description="Helical" evidence="2">
    <location>
        <begin position="6"/>
        <end position="28"/>
    </location>
</feature>
<proteinExistence type="inferred from homology"/>
<evidence type="ECO:0000313" key="3">
    <source>
        <dbReference type="EMBL" id="KAJ8308742.1"/>
    </source>
</evidence>
<sequence>MASLTFLLLKVIPVLGIILIILKIWSWFKAKKELQRQFKDFPGPKPHWLWGNAKELSGDYEGMLKIADYAVQYHGAFPIWMGPFDAFLMTVHPSTVKTVLSGSDPKDEFSYALMRPWIGDGLLLSGGRKWDRNRRLMTPAFHVDILKNYKKWQKANGSTEIFHHISLLTLDSMMQCLFGYHSNCQDERVRHPYIQGVYDVSEYIIKRIMSPHLHSDMIYYWTENGKKFQQACDTIHEHSSKIIAERRKLLAKEKTASRTTDFLDILLTAKDSDGDGLSNKEVQDEVDTFMFEGHDSTASSLSWCLYNLAKCPEYQDRCREEIQQHWGDKENITWDDLQKLEYTFMCIKESMRMFPPVPNISRCTEKDITLPDGRVIPKAIFLMNCIGMQFALTQIKIVIPMIIRKFHLELDPEKPAQPESMLIMRAKNGLYLKINPL</sequence>
<reference evidence="3 4" key="1">
    <citation type="submission" date="2022-12" db="EMBL/GenBank/DDBJ databases">
        <title>Chromosome-level genome of Tegillarca granosa.</title>
        <authorList>
            <person name="Kim J."/>
        </authorList>
    </citation>
    <scope>NUCLEOTIDE SEQUENCE [LARGE SCALE GENOMIC DNA]</scope>
    <source>
        <strain evidence="3">Teg-2019</strain>
        <tissue evidence="3">Adductor muscle</tissue>
    </source>
</reference>
<evidence type="ECO:0000256" key="2">
    <source>
        <dbReference type="SAM" id="Phobius"/>
    </source>
</evidence>
<dbReference type="Gene3D" id="1.10.630.10">
    <property type="entry name" value="Cytochrome P450"/>
    <property type="match status" value="2"/>
</dbReference>
<dbReference type="InterPro" id="IPR001128">
    <property type="entry name" value="Cyt_P450"/>
</dbReference>
<dbReference type="PRINTS" id="PR00463">
    <property type="entry name" value="EP450I"/>
</dbReference>
<comment type="similarity">
    <text evidence="1">Belongs to the cytochrome P450 family.</text>
</comment>
<dbReference type="InterPro" id="IPR002401">
    <property type="entry name" value="Cyt_P450_E_grp-I"/>
</dbReference>
<dbReference type="Proteomes" id="UP001217089">
    <property type="component" value="Unassembled WGS sequence"/>
</dbReference>
<dbReference type="Pfam" id="PF00067">
    <property type="entry name" value="p450"/>
    <property type="match status" value="1"/>
</dbReference>
<keyword evidence="2" id="KW-0812">Transmembrane</keyword>
<dbReference type="PANTHER" id="PTHR24291:SF201">
    <property type="entry name" value="CYTOCHROME P450, FAMILY 4, SUBFAMILY B, POLYPEPTIDE 7"/>
    <property type="match status" value="1"/>
</dbReference>
<keyword evidence="4" id="KW-1185">Reference proteome</keyword>
<evidence type="ECO:0000256" key="1">
    <source>
        <dbReference type="ARBA" id="ARBA00010617"/>
    </source>
</evidence>
<keyword evidence="2" id="KW-1133">Transmembrane helix</keyword>
<dbReference type="InterPro" id="IPR050196">
    <property type="entry name" value="Cytochrome_P450_Monoox"/>
</dbReference>
<comment type="caution">
    <text evidence="3">The sequence shown here is derived from an EMBL/GenBank/DDBJ whole genome shotgun (WGS) entry which is preliminary data.</text>
</comment>
<evidence type="ECO:0000313" key="4">
    <source>
        <dbReference type="Proteomes" id="UP001217089"/>
    </source>
</evidence>
<organism evidence="3 4">
    <name type="scientific">Tegillarca granosa</name>
    <name type="common">Malaysian cockle</name>
    <name type="synonym">Anadara granosa</name>
    <dbReference type="NCBI Taxonomy" id="220873"/>
    <lineage>
        <taxon>Eukaryota</taxon>
        <taxon>Metazoa</taxon>
        <taxon>Spiralia</taxon>
        <taxon>Lophotrochozoa</taxon>
        <taxon>Mollusca</taxon>
        <taxon>Bivalvia</taxon>
        <taxon>Autobranchia</taxon>
        <taxon>Pteriomorphia</taxon>
        <taxon>Arcoida</taxon>
        <taxon>Arcoidea</taxon>
        <taxon>Arcidae</taxon>
        <taxon>Tegillarca</taxon>
    </lineage>
</organism>
<gene>
    <name evidence="3" type="ORF">KUTeg_013616</name>
</gene>
<dbReference type="SUPFAM" id="SSF48264">
    <property type="entry name" value="Cytochrome P450"/>
    <property type="match status" value="1"/>
</dbReference>
<keyword evidence="2" id="KW-0472">Membrane</keyword>
<dbReference type="EMBL" id="JARBDR010000657">
    <property type="protein sequence ID" value="KAJ8308742.1"/>
    <property type="molecule type" value="Genomic_DNA"/>
</dbReference>
<dbReference type="InterPro" id="IPR036396">
    <property type="entry name" value="Cyt_P450_sf"/>
</dbReference>
<protein>
    <submittedName>
        <fullName evidence="3">Uncharacterized protein</fullName>
    </submittedName>
</protein>
<name>A0ABQ9EYQ8_TEGGR</name>
<dbReference type="PANTHER" id="PTHR24291">
    <property type="entry name" value="CYTOCHROME P450 FAMILY 4"/>
    <property type="match status" value="1"/>
</dbReference>
<accession>A0ABQ9EYQ8</accession>